<evidence type="ECO:0000256" key="1">
    <source>
        <dbReference type="ARBA" id="ARBA00038362"/>
    </source>
</evidence>
<dbReference type="SMART" id="SM00855">
    <property type="entry name" value="PGAM"/>
    <property type="match status" value="1"/>
</dbReference>
<sequence>MNSGTNEGIYPLHRSKTVHLVRHAQGVHNVAGEKDHSAYMSEELFDAHLTPLGWEQVDNLRKHVHASGLFKNIELVVVSPLLRTMQTAVGAFGGEATAVGIDVPPLMAENTGNSNCPAISSLNCPPFIAVELCREEMGIHPCDRRRSISEYKSMFPAIDFSLIETDHDVWWSPKTREKPEDVAARGLKFMKWLLTREEKEIVVVSHGGFLIHTLRAYGDDCHPTPKKEMSIFFNNCELRSMVIVDRSMIGSDTSKTDFPRKIPGNAVLASDAD</sequence>
<dbReference type="InParanoid" id="A0A251S9S6"/>
<dbReference type="PANTHER" id="PTHR48100">
    <property type="entry name" value="BROAD-SPECIFICITY PHOSPHATASE YOR283W-RELATED"/>
    <property type="match status" value="1"/>
</dbReference>
<dbReference type="InterPro" id="IPR050275">
    <property type="entry name" value="PGM_Phosphatase"/>
</dbReference>
<dbReference type="CDD" id="cd07067">
    <property type="entry name" value="HP_PGM_like"/>
    <property type="match status" value="1"/>
</dbReference>
<dbReference type="InterPro" id="IPR013078">
    <property type="entry name" value="His_Pase_superF_clade-1"/>
</dbReference>
<dbReference type="SUPFAM" id="SSF53254">
    <property type="entry name" value="Phosphoglycerate mutase-like"/>
    <property type="match status" value="1"/>
</dbReference>
<reference evidence="3 5" key="1">
    <citation type="journal article" date="2017" name="Nature">
        <title>The sunflower genome provides insights into oil metabolism, flowering and Asterid evolution.</title>
        <authorList>
            <person name="Badouin H."/>
            <person name="Gouzy J."/>
            <person name="Grassa C.J."/>
            <person name="Murat F."/>
            <person name="Staton S.E."/>
            <person name="Cottret L."/>
            <person name="Lelandais-Briere C."/>
            <person name="Owens G.L."/>
            <person name="Carrere S."/>
            <person name="Mayjonade B."/>
            <person name="Legrand L."/>
            <person name="Gill N."/>
            <person name="Kane N.C."/>
            <person name="Bowers J.E."/>
            <person name="Hubner S."/>
            <person name="Bellec A."/>
            <person name="Berard A."/>
            <person name="Berges H."/>
            <person name="Blanchet N."/>
            <person name="Boniface M.C."/>
            <person name="Brunel D."/>
            <person name="Catrice O."/>
            <person name="Chaidir N."/>
            <person name="Claudel C."/>
            <person name="Donnadieu C."/>
            <person name="Faraut T."/>
            <person name="Fievet G."/>
            <person name="Helmstetter N."/>
            <person name="King M."/>
            <person name="Knapp S.J."/>
            <person name="Lai Z."/>
            <person name="Le Paslier M.C."/>
            <person name="Lippi Y."/>
            <person name="Lorenzon L."/>
            <person name="Mandel J.R."/>
            <person name="Marage G."/>
            <person name="Marchand G."/>
            <person name="Marquand E."/>
            <person name="Bret-Mestries E."/>
            <person name="Morien E."/>
            <person name="Nambeesan S."/>
            <person name="Nguyen T."/>
            <person name="Pegot-Espagnet P."/>
            <person name="Pouilly N."/>
            <person name="Raftis F."/>
            <person name="Sallet E."/>
            <person name="Schiex T."/>
            <person name="Thomas J."/>
            <person name="Vandecasteele C."/>
            <person name="Vares D."/>
            <person name="Vear F."/>
            <person name="Vautrin S."/>
            <person name="Crespi M."/>
            <person name="Mangin B."/>
            <person name="Burke J.M."/>
            <person name="Salse J."/>
            <person name="Munos S."/>
            <person name="Vincourt P."/>
            <person name="Rieseberg L.H."/>
            <person name="Langlade N.B."/>
        </authorList>
    </citation>
    <scope>NUCLEOTIDE SEQUENCE [LARGE SCALE GENOMIC DNA]</scope>
    <source>
        <strain evidence="5">cv. SF193</strain>
        <tissue evidence="3">Leaves</tissue>
    </source>
</reference>
<dbReference type="GO" id="GO:0005737">
    <property type="term" value="C:cytoplasm"/>
    <property type="evidence" value="ECO:0000318"/>
    <property type="project" value="GO_Central"/>
</dbReference>
<dbReference type="Gene3D" id="3.40.50.1240">
    <property type="entry name" value="Phosphoglycerate mutase-like"/>
    <property type="match status" value="1"/>
</dbReference>
<dbReference type="GO" id="GO:0016791">
    <property type="term" value="F:phosphatase activity"/>
    <property type="evidence" value="ECO:0000318"/>
    <property type="project" value="GO_Central"/>
</dbReference>
<evidence type="ECO:0000313" key="4">
    <source>
        <dbReference type="EMBL" id="OTF95616.1"/>
    </source>
</evidence>
<dbReference type="FunFam" id="3.40.50.1240:FF:000066">
    <property type="entry name" value="Phosphoglycerate mutase-like protein 1"/>
    <property type="match status" value="1"/>
</dbReference>
<evidence type="ECO:0000313" key="5">
    <source>
        <dbReference type="Proteomes" id="UP000215914"/>
    </source>
</evidence>
<accession>A0A251S9S6</accession>
<dbReference type="OrthoDB" id="496981at2759"/>
<dbReference type="FunCoup" id="A0A251S9S6">
    <property type="interactions" value="1889"/>
</dbReference>
<keyword evidence="5" id="KW-1185">Reference proteome</keyword>
<organism evidence="4 5">
    <name type="scientific">Helianthus annuus</name>
    <name type="common">Common sunflower</name>
    <dbReference type="NCBI Taxonomy" id="4232"/>
    <lineage>
        <taxon>Eukaryota</taxon>
        <taxon>Viridiplantae</taxon>
        <taxon>Streptophyta</taxon>
        <taxon>Embryophyta</taxon>
        <taxon>Tracheophyta</taxon>
        <taxon>Spermatophyta</taxon>
        <taxon>Magnoliopsida</taxon>
        <taxon>eudicotyledons</taxon>
        <taxon>Gunneridae</taxon>
        <taxon>Pentapetalae</taxon>
        <taxon>asterids</taxon>
        <taxon>campanulids</taxon>
        <taxon>Asterales</taxon>
        <taxon>Asteraceae</taxon>
        <taxon>Asteroideae</taxon>
        <taxon>Heliantheae alliance</taxon>
        <taxon>Heliantheae</taxon>
        <taxon>Helianthus</taxon>
    </lineage>
</organism>
<proteinExistence type="inferred from homology"/>
<name>A0A251S9S6_HELAN</name>
<dbReference type="EMBL" id="CM007904">
    <property type="protein sequence ID" value="OTF95616.1"/>
    <property type="molecule type" value="Genomic_DNA"/>
</dbReference>
<dbReference type="Gramene" id="mRNA:HanXRQr2_Chr15g0706421">
    <property type="protein sequence ID" value="mRNA:HanXRQr2_Chr15g0706421"/>
    <property type="gene ID" value="HanXRQr2_Chr15g0706421"/>
</dbReference>
<reference evidence="4" key="2">
    <citation type="submission" date="2017-02" db="EMBL/GenBank/DDBJ databases">
        <title>Sunflower complete genome.</title>
        <authorList>
            <person name="Langlade N."/>
            <person name="Munos S."/>
        </authorList>
    </citation>
    <scope>NUCLEOTIDE SEQUENCE [LARGE SCALE GENOMIC DNA]</scope>
    <source>
        <tissue evidence="4">Leaves</tissue>
    </source>
</reference>
<evidence type="ECO:0000313" key="3">
    <source>
        <dbReference type="EMBL" id="KAF5765665.1"/>
    </source>
</evidence>
<dbReference type="Pfam" id="PF00300">
    <property type="entry name" value="His_Phos_1"/>
    <property type="match status" value="2"/>
</dbReference>
<comment type="similarity">
    <text evidence="1">Belongs to the phosphoglycerate mutase family.</text>
</comment>
<comment type="function">
    <text evidence="2">May play a role in carbohydrates metabolism.</text>
</comment>
<dbReference type="PANTHER" id="PTHR48100:SF67">
    <property type="entry name" value="PHOSPHOGLYCERATE MUTASE-LIKE PROTEIN 1 ISOFORM X1"/>
    <property type="match status" value="1"/>
</dbReference>
<evidence type="ECO:0000256" key="2">
    <source>
        <dbReference type="ARBA" id="ARBA00059109"/>
    </source>
</evidence>
<dbReference type="InterPro" id="IPR029033">
    <property type="entry name" value="His_PPase_superfam"/>
</dbReference>
<reference evidence="3" key="3">
    <citation type="submission" date="2020-06" db="EMBL/GenBank/DDBJ databases">
        <title>Helianthus annuus Genome sequencing and assembly Release 2.</title>
        <authorList>
            <person name="Gouzy J."/>
            <person name="Langlade N."/>
            <person name="Munos S."/>
        </authorList>
    </citation>
    <scope>NUCLEOTIDE SEQUENCE</scope>
    <source>
        <tissue evidence="3">Leaves</tissue>
    </source>
</reference>
<dbReference type="AlphaFoldDB" id="A0A251S9S6"/>
<protein>
    <submittedName>
        <fullName evidence="3">Histidine phosphatase superfamily, clade-1</fullName>
    </submittedName>
    <submittedName>
        <fullName evidence="4">Putative phosphoglycerate mutase family protein</fullName>
    </submittedName>
</protein>
<dbReference type="OMA" id="EFIKWIW"/>
<dbReference type="EMBL" id="MNCJ02000330">
    <property type="protein sequence ID" value="KAF5765665.1"/>
    <property type="molecule type" value="Genomic_DNA"/>
</dbReference>
<gene>
    <name evidence="4" type="ORF">HannXRQ_Chr15g0485061</name>
    <name evidence="3" type="ORF">HanXRQr2_Chr15g0706421</name>
</gene>
<dbReference type="Proteomes" id="UP000215914">
    <property type="component" value="Chromosome 15"/>
</dbReference>